<evidence type="ECO:0000313" key="1">
    <source>
        <dbReference type="EMBL" id="GFY39064.1"/>
    </source>
</evidence>
<proteinExistence type="predicted"/>
<dbReference type="AlphaFoldDB" id="A0A8X7BR19"/>
<gene>
    <name evidence="1" type="ORF">TNIN_389811</name>
</gene>
<name>A0A8X7BR19_9ARAC</name>
<organism evidence="1 2">
    <name type="scientific">Trichonephila inaurata madagascariensis</name>
    <dbReference type="NCBI Taxonomy" id="2747483"/>
    <lineage>
        <taxon>Eukaryota</taxon>
        <taxon>Metazoa</taxon>
        <taxon>Ecdysozoa</taxon>
        <taxon>Arthropoda</taxon>
        <taxon>Chelicerata</taxon>
        <taxon>Arachnida</taxon>
        <taxon>Araneae</taxon>
        <taxon>Araneomorphae</taxon>
        <taxon>Entelegynae</taxon>
        <taxon>Araneoidea</taxon>
        <taxon>Nephilidae</taxon>
        <taxon>Trichonephila</taxon>
        <taxon>Trichonephila inaurata</taxon>
    </lineage>
</organism>
<protein>
    <submittedName>
        <fullName evidence="1">Uncharacterized protein</fullName>
    </submittedName>
</protein>
<accession>A0A8X7BR19</accession>
<sequence length="124" mass="14185">MEGAILSDKTEVLRRWNEHFNNLLNNDNGEYEALTGSMESQNQDGVEPPSLEEDIKDINKLKDIIFNASMKFSFGESSVECGVFGPNFSNLNFNDFSNAIAIFRLTINNCLTQFLNNRLLWQRN</sequence>
<comment type="caution">
    <text evidence="1">The sequence shown here is derived from an EMBL/GenBank/DDBJ whole genome shotgun (WGS) entry which is preliminary data.</text>
</comment>
<keyword evidence="2" id="KW-1185">Reference proteome</keyword>
<reference evidence="1" key="1">
    <citation type="submission" date="2020-08" db="EMBL/GenBank/DDBJ databases">
        <title>Multicomponent nature underlies the extraordinary mechanical properties of spider dragline silk.</title>
        <authorList>
            <person name="Kono N."/>
            <person name="Nakamura H."/>
            <person name="Mori M."/>
            <person name="Yoshida Y."/>
            <person name="Ohtoshi R."/>
            <person name="Malay A.D."/>
            <person name="Moran D.A.P."/>
            <person name="Tomita M."/>
            <person name="Numata K."/>
            <person name="Arakawa K."/>
        </authorList>
    </citation>
    <scope>NUCLEOTIDE SEQUENCE</scope>
</reference>
<dbReference type="Proteomes" id="UP000886998">
    <property type="component" value="Unassembled WGS sequence"/>
</dbReference>
<evidence type="ECO:0000313" key="2">
    <source>
        <dbReference type="Proteomes" id="UP000886998"/>
    </source>
</evidence>
<dbReference type="EMBL" id="BMAV01001187">
    <property type="protein sequence ID" value="GFY39064.1"/>
    <property type="molecule type" value="Genomic_DNA"/>
</dbReference>